<dbReference type="SMART" id="SM00233">
    <property type="entry name" value="PH"/>
    <property type="match status" value="1"/>
</dbReference>
<dbReference type="InterPro" id="IPR051566">
    <property type="entry name" value="CNKSR"/>
</dbReference>
<evidence type="ECO:0000259" key="4">
    <source>
        <dbReference type="PROSITE" id="PS50003"/>
    </source>
</evidence>
<feature type="region of interest" description="Disordered" evidence="3">
    <location>
        <begin position="688"/>
        <end position="718"/>
    </location>
</feature>
<comment type="similarity">
    <text evidence="1">Belongs to the CNKSR family.</text>
</comment>
<dbReference type="PANTHER" id="PTHR12844">
    <property type="entry name" value="CONNECTOR ENCHANCER OF KINASE SUPPRESSOR OF RAS"/>
    <property type="match status" value="1"/>
</dbReference>
<dbReference type="SUPFAM" id="SSF50156">
    <property type="entry name" value="PDZ domain-like"/>
    <property type="match status" value="1"/>
</dbReference>
<dbReference type="CTD" id="36952"/>
<dbReference type="Gene3D" id="2.30.29.30">
    <property type="entry name" value="Pleckstrin-homology domain (PH domain)/Phosphotyrosine-binding domain (PTB)"/>
    <property type="match status" value="1"/>
</dbReference>
<evidence type="ECO:0000259" key="7">
    <source>
        <dbReference type="PROSITE" id="PS51290"/>
    </source>
</evidence>
<feature type="domain" description="PDZ" evidence="6">
    <location>
        <begin position="205"/>
        <end position="285"/>
    </location>
</feature>
<feature type="compositionally biased region" description="Basic and acidic residues" evidence="3">
    <location>
        <begin position="538"/>
        <end position="568"/>
    </location>
</feature>
<evidence type="ECO:0000313" key="9">
    <source>
        <dbReference type="RefSeq" id="XP_050557470.1"/>
    </source>
</evidence>
<dbReference type="InterPro" id="IPR001478">
    <property type="entry name" value="PDZ"/>
</dbReference>
<feature type="compositionally biased region" description="Basic residues" evidence="3">
    <location>
        <begin position="1194"/>
        <end position="1203"/>
    </location>
</feature>
<feature type="compositionally biased region" description="Low complexity" evidence="3">
    <location>
        <begin position="987"/>
        <end position="1001"/>
    </location>
</feature>
<dbReference type="InterPro" id="IPR001660">
    <property type="entry name" value="SAM"/>
</dbReference>
<evidence type="ECO:0000256" key="1">
    <source>
        <dbReference type="ARBA" id="ARBA00009498"/>
    </source>
</evidence>
<feature type="region of interest" description="Disordered" evidence="3">
    <location>
        <begin position="297"/>
        <end position="364"/>
    </location>
</feature>
<dbReference type="SUPFAM" id="SSF47769">
    <property type="entry name" value="SAM/Pointed domain"/>
    <property type="match status" value="1"/>
</dbReference>
<feature type="region of interest" description="Disordered" evidence="3">
    <location>
        <begin position="1303"/>
        <end position="1359"/>
    </location>
</feature>
<feature type="region of interest" description="Disordered" evidence="3">
    <location>
        <begin position="1548"/>
        <end position="1641"/>
    </location>
</feature>
<dbReference type="Gene3D" id="1.10.150.50">
    <property type="entry name" value="Transcription Factor, Ets-1"/>
    <property type="match status" value="1"/>
</dbReference>
<feature type="domain" description="CRIC" evidence="7">
    <location>
        <begin position="75"/>
        <end position="168"/>
    </location>
</feature>
<dbReference type="Gene3D" id="2.30.42.10">
    <property type="match status" value="1"/>
</dbReference>
<feature type="compositionally biased region" description="Polar residues" evidence="3">
    <location>
        <begin position="1155"/>
        <end position="1169"/>
    </location>
</feature>
<feature type="compositionally biased region" description="Polar residues" evidence="3">
    <location>
        <begin position="495"/>
        <end position="504"/>
    </location>
</feature>
<dbReference type="Pfam" id="PF00536">
    <property type="entry name" value="SAM_1"/>
    <property type="match status" value="1"/>
</dbReference>
<feature type="region of interest" description="Disordered" evidence="3">
    <location>
        <begin position="957"/>
        <end position="1020"/>
    </location>
</feature>
<evidence type="ECO:0000256" key="2">
    <source>
        <dbReference type="SAM" id="Coils"/>
    </source>
</evidence>
<feature type="region of interest" description="Disordered" evidence="3">
    <location>
        <begin position="1219"/>
        <end position="1245"/>
    </location>
</feature>
<name>A0A9R0E2F1_SPOFR</name>
<feature type="region of interest" description="Disordered" evidence="3">
    <location>
        <begin position="1837"/>
        <end position="1856"/>
    </location>
</feature>
<feature type="region of interest" description="Disordered" evidence="3">
    <location>
        <begin position="1763"/>
        <end position="1820"/>
    </location>
</feature>
<feature type="compositionally biased region" description="Basic residues" evidence="3">
    <location>
        <begin position="1340"/>
        <end position="1351"/>
    </location>
</feature>
<proteinExistence type="inferred from homology"/>
<protein>
    <submittedName>
        <fullName evidence="9">Uncharacterized protein LOC118280563</fullName>
    </submittedName>
</protein>
<feature type="domain" description="SAM" evidence="5">
    <location>
        <begin position="11"/>
        <end position="76"/>
    </location>
</feature>
<feature type="compositionally biased region" description="Pro residues" evidence="3">
    <location>
        <begin position="598"/>
        <end position="609"/>
    </location>
</feature>
<feature type="region of interest" description="Disordered" evidence="3">
    <location>
        <begin position="1377"/>
        <end position="1401"/>
    </location>
</feature>
<sequence length="1856" mass="197408">MPMTSINVAEWTVEQVADWLSGLGPTVARYVPALRERGLDGAKLLTLRCDDLEYLGVHVIGHQELLLEAVEHLRNFQYEVSRECVQQLALRVSVVATTVVRTLAAHCDARLETQTLADVATTVHAVKPLVCWLDRWSLCGSGLSERKAALLKLSLEAATCAQRDRFAEHPARAVAAAAAATAATADYIIQDVSDPMILQPASVDTVTLRQGGKPLGFDVVPSFCGHHQLADIRFGSPAHASGAVHNGDEIVQVGSQCVIGWSGAGVVRACVAAGPELTLRLRRRAAGGALQATLGPALRPRLLRPAPQPPAPAPAPSESDESEALSPPASPTQLQPDHTRMYPPKPRAAVQRRHTISGDSSLYKRPSHTIEQFWQELKQQRWGREGGSISMSPAPDEAALYARDKAVSCSTGLELSPRPRTCLGVVLDRARPPPVPSGPGLAPQGPSVAPSGPQPGDEPAASDRNRGKLDKSHSTPAYDFDASLDEPGPLAAQTIPESPTTPTDSPLALHLTDKADRILDFKKSSSQIGEAIQRGRRSNADEKSVPTEPESHADDDMFAGERDESTTERILETINIAMMEHRRRTERADTDGDTYRPQPAPRPAPPPRPGGLVAGGAGARAVSGRAPQFPVLRAVPRPEEPPTSPLKPVRPGDGTHISVPLRHITKHDIRVIPSERHEMPAINSPVSEPPAMGLGSPGAGSVGSLRRHSPGPPGTGTGDIVIGAHVNTDSSSGKGHALSPTSAVRGIFPNSKSRSLKKKSSILAKRRAVPARALAQRAAVGAVWQRVRVGGAPVRWARRQLLLAHAVLYVYRSLSCARAACMVHVAGCAVSAAPEVKSRAHAFKVYHTGTAFYFATDTRDAQLAWIQLIHRATLLPSLASNMDVSKQFSETDYSETESDTESPQTETRERDKDKDKDKSKFGSLKKLTHRMQRGDTQDAAPHSSTSLDRKYLRFFYRNKPKDDAKPKNKQSGVPVPTDHYRSYRRVASPAGPGSDGASDAGGAPGGAPGGGPGKLAPPVAPRLPKPINYIHASNPNLLDFDNSDFVTKPTLHVPKPKAKVEGVGLVTLEQFMLDKQAEERRDTYSGRLLRADAARARDLRARLQHVVPDVIYGELCAGDSTARSPGRNVHGYEKIVYRDEATSSSSTQSGAGASLTQSGHSTTSVLSGHSGQGGQGGQGGPAGPGGQAVTAGGCRRRRRPGARAARAARRALAGLTAQERQGALESCRAQTRAARQTVPPPAVSPHVRGGDILPAAAAAPLVLLDYWTTAGLLDHCRTTNGGTLQQLYEEGAGELSSPAVIVFESPSGSGARGESPIRAPSRRTSDSESDAPPVSDASIRSKRLTRASFKRPRLEEDQEGLALSFNTQEAPAPKISTAARGKGKGKGCKRSAATARTEPANRLSDSSIVDVTAADGLEAEHDSVGLRQTIKEELRRLAGKKSQPARNEQMKSAETTIMSAVFKRCGLPSAEKVHSELVIMRRELARLSASNAALEAELQATKAELAASRGSRPQPMPESDMLGLMRREMAAFRQRFDVLESKVLRPPLAASQTASRSYAAVAAKPSGETGRGTQPTARARAAPPARAPVPPPVQVEPPPNAPTGRRNKRKGGVTAQQAVSPATVTPTQPARDLGGGEWQPDAVQRGVTYGDVLAKLKGAVTPAEFGAPDGFAIKATATGARLLEVPGATSGPSADALAERLRACLGADEVRVSRPTKCLDLRIMGLDDSVTEQEVVAALRERSLHTRPALSYYVYSLTTAARRPSPVATARRPSLPPVARRYRPSPVATARRPSLPPVARRYRPSPAARQHSDAAPQGFGSANNSVFLAAAVDTSADGRSRGNANNCRRHDDAPIC</sequence>
<organism evidence="8 9">
    <name type="scientific">Spodoptera frugiperda</name>
    <name type="common">Fall armyworm</name>
    <dbReference type="NCBI Taxonomy" id="7108"/>
    <lineage>
        <taxon>Eukaryota</taxon>
        <taxon>Metazoa</taxon>
        <taxon>Ecdysozoa</taxon>
        <taxon>Arthropoda</taxon>
        <taxon>Hexapoda</taxon>
        <taxon>Insecta</taxon>
        <taxon>Pterygota</taxon>
        <taxon>Neoptera</taxon>
        <taxon>Endopterygota</taxon>
        <taxon>Lepidoptera</taxon>
        <taxon>Glossata</taxon>
        <taxon>Ditrysia</taxon>
        <taxon>Noctuoidea</taxon>
        <taxon>Noctuidae</taxon>
        <taxon>Amphipyrinae</taxon>
        <taxon>Spodoptera</taxon>
    </lineage>
</organism>
<evidence type="ECO:0000313" key="8">
    <source>
        <dbReference type="Proteomes" id="UP000829999"/>
    </source>
</evidence>
<dbReference type="PROSITE" id="PS50106">
    <property type="entry name" value="PDZ"/>
    <property type="match status" value="1"/>
</dbReference>
<feature type="region of interest" description="Disordered" evidence="3">
    <location>
        <begin position="1140"/>
        <end position="1203"/>
    </location>
</feature>
<feature type="coiled-coil region" evidence="2">
    <location>
        <begin position="1477"/>
        <end position="1511"/>
    </location>
</feature>
<dbReference type="InterPro" id="IPR001849">
    <property type="entry name" value="PH_domain"/>
</dbReference>
<evidence type="ECO:0000259" key="6">
    <source>
        <dbReference type="PROSITE" id="PS50106"/>
    </source>
</evidence>
<reference evidence="9" key="1">
    <citation type="submission" date="2025-08" db="UniProtKB">
        <authorList>
            <consortium name="RefSeq"/>
        </authorList>
    </citation>
    <scope>IDENTIFICATION</scope>
    <source>
        <tissue evidence="9">Whole larval tissue</tissue>
    </source>
</reference>
<dbReference type="InterPro" id="IPR036034">
    <property type="entry name" value="PDZ_sf"/>
</dbReference>
<feature type="compositionally biased region" description="Basic and acidic residues" evidence="3">
    <location>
        <begin position="461"/>
        <end position="473"/>
    </location>
</feature>
<dbReference type="InterPro" id="IPR017874">
    <property type="entry name" value="CRIC_domain"/>
</dbReference>
<feature type="compositionally biased region" description="Pro residues" evidence="3">
    <location>
        <begin position="1585"/>
        <end position="1601"/>
    </location>
</feature>
<feature type="compositionally biased region" description="Low complexity" evidence="3">
    <location>
        <begin position="1575"/>
        <end position="1584"/>
    </location>
</feature>
<dbReference type="PROSITE" id="PS50003">
    <property type="entry name" value="PH_DOMAIN"/>
    <property type="match status" value="1"/>
</dbReference>
<feature type="region of interest" description="Disordered" evidence="3">
    <location>
        <begin position="889"/>
        <end position="945"/>
    </location>
</feature>
<dbReference type="PROSITE" id="PS51290">
    <property type="entry name" value="CRIC"/>
    <property type="match status" value="1"/>
</dbReference>
<dbReference type="SMART" id="SM00228">
    <property type="entry name" value="PDZ"/>
    <property type="match status" value="1"/>
</dbReference>
<dbReference type="Proteomes" id="UP000829999">
    <property type="component" value="Chromosome 20"/>
</dbReference>
<dbReference type="SMART" id="SM00454">
    <property type="entry name" value="SAM"/>
    <property type="match status" value="1"/>
</dbReference>
<feature type="region of interest" description="Disordered" evidence="3">
    <location>
        <begin position="428"/>
        <end position="508"/>
    </location>
</feature>
<dbReference type="PANTHER" id="PTHR12844:SF42">
    <property type="entry name" value="CONNECTOR ENHANCER OF KSR PROTEIN CNK"/>
    <property type="match status" value="1"/>
</dbReference>
<feature type="compositionally biased region" description="Gly residues" evidence="3">
    <location>
        <begin position="1170"/>
        <end position="1186"/>
    </location>
</feature>
<evidence type="ECO:0000256" key="3">
    <source>
        <dbReference type="SAM" id="MobiDB-lite"/>
    </source>
</evidence>
<keyword evidence="2" id="KW-0175">Coiled coil</keyword>
<evidence type="ECO:0000259" key="5">
    <source>
        <dbReference type="PROSITE" id="PS50105"/>
    </source>
</evidence>
<dbReference type="GeneID" id="118280563"/>
<gene>
    <name evidence="9" type="primary">LOC118280563</name>
</gene>
<dbReference type="SUPFAM" id="SSF50729">
    <property type="entry name" value="PH domain-like"/>
    <property type="match status" value="1"/>
</dbReference>
<dbReference type="PROSITE" id="PS50105">
    <property type="entry name" value="SAM_DOMAIN"/>
    <property type="match status" value="1"/>
</dbReference>
<dbReference type="InterPro" id="IPR011993">
    <property type="entry name" value="PH-like_dom_sf"/>
</dbReference>
<feature type="compositionally biased region" description="Gly residues" evidence="3">
    <location>
        <begin position="1002"/>
        <end position="1013"/>
    </location>
</feature>
<feature type="domain" description="PH" evidence="4">
    <location>
        <begin position="776"/>
        <end position="874"/>
    </location>
</feature>
<keyword evidence="8" id="KW-1185">Reference proteome</keyword>
<dbReference type="InterPro" id="IPR013761">
    <property type="entry name" value="SAM/pointed_sf"/>
</dbReference>
<feature type="region of interest" description="Disordered" evidence="3">
    <location>
        <begin position="581"/>
        <end position="658"/>
    </location>
</feature>
<feature type="compositionally biased region" description="Basic and acidic residues" evidence="3">
    <location>
        <begin position="906"/>
        <end position="920"/>
    </location>
</feature>
<accession>A0A9R0E2F1</accession>
<feature type="region of interest" description="Disordered" evidence="3">
    <location>
        <begin position="520"/>
        <end position="568"/>
    </location>
</feature>
<feature type="compositionally biased region" description="Low complexity" evidence="3">
    <location>
        <begin position="1142"/>
        <end position="1154"/>
    </location>
</feature>
<dbReference type="RefSeq" id="XP_050557470.1">
    <property type="nucleotide sequence ID" value="XM_050701513.1"/>
</dbReference>
<dbReference type="OrthoDB" id="74412at2759"/>
<feature type="compositionally biased region" description="Polar residues" evidence="3">
    <location>
        <begin position="1614"/>
        <end position="1628"/>
    </location>
</feature>
<feature type="compositionally biased region" description="Pro residues" evidence="3">
    <location>
        <begin position="306"/>
        <end position="315"/>
    </location>
</feature>